<accession>A0A2G1W0U0</accession>
<dbReference type="AlphaFoldDB" id="A0A2G1W0U0"/>
<evidence type="ECO:0000313" key="1">
    <source>
        <dbReference type="EMBL" id="PHQ32656.1"/>
    </source>
</evidence>
<keyword evidence="2" id="KW-1185">Reference proteome</keyword>
<dbReference type="EMBL" id="NIZW01000024">
    <property type="protein sequence ID" value="PHQ32656.1"/>
    <property type="molecule type" value="Genomic_DNA"/>
</dbReference>
<proteinExistence type="predicted"/>
<dbReference type="Proteomes" id="UP000225740">
    <property type="component" value="Unassembled WGS sequence"/>
</dbReference>
<sequence length="68" mass="7695">MANHPPFSVFDVAFRDRLLRCQSRWHVRGFTGKRWFARLIAWISSEDPAELAAAARGVKVVLIAQSIA</sequence>
<comment type="caution">
    <text evidence="1">The sequence shown here is derived from an EMBL/GenBank/DDBJ whole genome shotgun (WGS) entry which is preliminary data.</text>
</comment>
<name>A0A2G1W0U0_9BACT</name>
<evidence type="ECO:0000313" key="2">
    <source>
        <dbReference type="Proteomes" id="UP000225740"/>
    </source>
</evidence>
<protein>
    <submittedName>
        <fullName evidence="1">Uncharacterized protein</fullName>
    </submittedName>
</protein>
<organism evidence="1 2">
    <name type="scientific">Rhodopirellula bahusiensis</name>
    <dbReference type="NCBI Taxonomy" id="2014065"/>
    <lineage>
        <taxon>Bacteria</taxon>
        <taxon>Pseudomonadati</taxon>
        <taxon>Planctomycetota</taxon>
        <taxon>Planctomycetia</taxon>
        <taxon>Pirellulales</taxon>
        <taxon>Pirellulaceae</taxon>
        <taxon>Rhodopirellula</taxon>
    </lineage>
</organism>
<dbReference type="RefSeq" id="WP_099263315.1">
    <property type="nucleotide sequence ID" value="NZ_JBDUYK010000169.1"/>
</dbReference>
<reference evidence="1 2" key="1">
    <citation type="submission" date="2017-06" db="EMBL/GenBank/DDBJ databases">
        <title>Description of Rhodopirellula bahusiensis sp. nov.</title>
        <authorList>
            <person name="Kizina J."/>
            <person name="Harder J."/>
        </authorList>
    </citation>
    <scope>NUCLEOTIDE SEQUENCE [LARGE SCALE GENOMIC DNA]</scope>
    <source>
        <strain evidence="1 2">SWK21</strain>
    </source>
</reference>
<gene>
    <name evidence="1" type="ORF">CEE69_24770</name>
</gene>